<evidence type="ECO:0000256" key="6">
    <source>
        <dbReference type="ARBA" id="ARBA00022741"/>
    </source>
</evidence>
<reference evidence="12" key="1">
    <citation type="submission" date="2019-11" db="EMBL/GenBank/DDBJ databases">
        <title>Microbial mats filling the niche in hypersaline microbial mats.</title>
        <authorList>
            <person name="Wong H.L."/>
            <person name="Macleod F.I."/>
            <person name="White R.A. III"/>
            <person name="Burns B.P."/>
        </authorList>
    </citation>
    <scope>NUCLEOTIDE SEQUENCE</scope>
    <source>
        <strain evidence="12">Rbin_158</strain>
    </source>
</reference>
<dbReference type="NCBIfam" id="TIGR00611">
    <property type="entry name" value="recf"/>
    <property type="match status" value="1"/>
</dbReference>
<dbReference type="GO" id="GO:0006302">
    <property type="term" value="P:double-strand break repair"/>
    <property type="evidence" value="ECO:0007669"/>
    <property type="project" value="TreeGrafter"/>
</dbReference>
<keyword evidence="9 10" id="KW-0227">DNA damage</keyword>
<keyword evidence="4 9" id="KW-0963">Cytoplasm</keyword>
<dbReference type="Proteomes" id="UP000649604">
    <property type="component" value="Unassembled WGS sequence"/>
</dbReference>
<evidence type="ECO:0000256" key="10">
    <source>
        <dbReference type="RuleBase" id="RU000578"/>
    </source>
</evidence>
<dbReference type="GO" id="GO:0005524">
    <property type="term" value="F:ATP binding"/>
    <property type="evidence" value="ECO:0007669"/>
    <property type="project" value="UniProtKB-UniRule"/>
</dbReference>
<evidence type="ECO:0000259" key="11">
    <source>
        <dbReference type="Pfam" id="PF02463"/>
    </source>
</evidence>
<evidence type="ECO:0000313" key="12">
    <source>
        <dbReference type="EMBL" id="MBD3326192.1"/>
    </source>
</evidence>
<feature type="domain" description="RecF/RecN/SMC N-terminal" evidence="11">
    <location>
        <begin position="2"/>
        <end position="376"/>
    </location>
</feature>
<keyword evidence="9 10" id="KW-0742">SOS response</keyword>
<dbReference type="PROSITE" id="PS00617">
    <property type="entry name" value="RECF_1"/>
    <property type="match status" value="1"/>
</dbReference>
<comment type="subcellular location">
    <subcellularLocation>
        <location evidence="1 9 10">Cytoplasm</location>
    </subcellularLocation>
</comment>
<sequence>MYLKAIEVSHFRSFAARQFELSSGLNVLLGPNASGKTNLLEAIHVLSNLRSFRTPALKELIQWGTSEGFLRGEVHAAERVASGFSKTTTLAVGIKPHTRIPLINSKPCRSSKDYLPLLPTTTFVPDDLSLVKGAPASRRYFLDRGTFLFYPSYWGMLTDYNRLLQQKNALLRKRLAKEKDGSETGLDASGKESFTVWNAQLQILGSQIILRRMQFLQRLQRYVKTIYAQWLGSRETLDLHYKSSIGSVSEIVGVGSNVEGWEHEDIYQSIQQLYDQAIHRIAAREYRVGTTLVGAHRDDIDIKLSGKSLRSYGSQGQQRTAVLALKLAEVSLYFEQYAEYPVLLLDDVTSELDEQRNMALFEYLDSGMQVFISTTHALDLSPVNAVPVACIDLSKDES</sequence>
<dbReference type="Gene3D" id="1.20.1050.90">
    <property type="entry name" value="RecF/RecN/SMC, N-terminal domain"/>
    <property type="match status" value="1"/>
</dbReference>
<dbReference type="Pfam" id="PF02463">
    <property type="entry name" value="SMC_N"/>
    <property type="match status" value="1"/>
</dbReference>
<dbReference type="GO" id="GO:0006260">
    <property type="term" value="P:DNA replication"/>
    <property type="evidence" value="ECO:0007669"/>
    <property type="project" value="UniProtKB-UniRule"/>
</dbReference>
<dbReference type="InterPro" id="IPR001238">
    <property type="entry name" value="DNA-binding_RecF"/>
</dbReference>
<evidence type="ECO:0000256" key="9">
    <source>
        <dbReference type="HAMAP-Rule" id="MF_00365"/>
    </source>
</evidence>
<dbReference type="GO" id="GO:0003697">
    <property type="term" value="F:single-stranded DNA binding"/>
    <property type="evidence" value="ECO:0007669"/>
    <property type="project" value="UniProtKB-UniRule"/>
</dbReference>
<name>A0A9D5JXM2_9BACT</name>
<keyword evidence="5 9" id="KW-0235">DNA replication</keyword>
<organism evidence="12 13">
    <name type="scientific">candidate division KSB3 bacterium</name>
    <dbReference type="NCBI Taxonomy" id="2044937"/>
    <lineage>
        <taxon>Bacteria</taxon>
        <taxon>candidate division KSB3</taxon>
    </lineage>
</organism>
<dbReference type="GO" id="GO:0005737">
    <property type="term" value="C:cytoplasm"/>
    <property type="evidence" value="ECO:0007669"/>
    <property type="project" value="UniProtKB-SubCell"/>
</dbReference>
<dbReference type="PANTHER" id="PTHR32182:SF0">
    <property type="entry name" value="DNA REPLICATION AND REPAIR PROTEIN RECF"/>
    <property type="match status" value="1"/>
</dbReference>
<keyword evidence="6 9" id="KW-0547">Nucleotide-binding</keyword>
<proteinExistence type="inferred from homology"/>
<dbReference type="PANTHER" id="PTHR32182">
    <property type="entry name" value="DNA REPLICATION AND REPAIR PROTEIN RECF"/>
    <property type="match status" value="1"/>
</dbReference>
<comment type="function">
    <text evidence="9 10">The RecF protein is involved in DNA metabolism; it is required for DNA replication and normal SOS inducibility. RecF binds preferentially to single-stranded, linear DNA. It also seems to bind ATP.</text>
</comment>
<keyword evidence="8 9" id="KW-0238">DNA-binding</keyword>
<dbReference type="PROSITE" id="PS00618">
    <property type="entry name" value="RECF_2"/>
    <property type="match status" value="1"/>
</dbReference>
<keyword evidence="7 9" id="KW-0067">ATP-binding</keyword>
<evidence type="ECO:0000256" key="5">
    <source>
        <dbReference type="ARBA" id="ARBA00022705"/>
    </source>
</evidence>
<accession>A0A9D5JXM2</accession>
<dbReference type="InterPro" id="IPR018078">
    <property type="entry name" value="DNA-binding_RecF_CS"/>
</dbReference>
<dbReference type="Gene3D" id="3.40.50.300">
    <property type="entry name" value="P-loop containing nucleotide triphosphate hydrolases"/>
    <property type="match status" value="1"/>
</dbReference>
<dbReference type="InterPro" id="IPR042174">
    <property type="entry name" value="RecF_2"/>
</dbReference>
<keyword evidence="9 10" id="KW-0234">DNA repair</keyword>
<evidence type="ECO:0000256" key="7">
    <source>
        <dbReference type="ARBA" id="ARBA00022840"/>
    </source>
</evidence>
<dbReference type="GO" id="GO:0009432">
    <property type="term" value="P:SOS response"/>
    <property type="evidence" value="ECO:0007669"/>
    <property type="project" value="UniProtKB-UniRule"/>
</dbReference>
<dbReference type="GO" id="GO:0000731">
    <property type="term" value="P:DNA synthesis involved in DNA repair"/>
    <property type="evidence" value="ECO:0007669"/>
    <property type="project" value="TreeGrafter"/>
</dbReference>
<dbReference type="HAMAP" id="MF_00365">
    <property type="entry name" value="RecF"/>
    <property type="match status" value="1"/>
</dbReference>
<evidence type="ECO:0000256" key="2">
    <source>
        <dbReference type="ARBA" id="ARBA00008016"/>
    </source>
</evidence>
<evidence type="ECO:0000256" key="1">
    <source>
        <dbReference type="ARBA" id="ARBA00004496"/>
    </source>
</evidence>
<evidence type="ECO:0000256" key="3">
    <source>
        <dbReference type="ARBA" id="ARBA00020170"/>
    </source>
</evidence>
<protein>
    <recommendedName>
        <fullName evidence="3 9">DNA replication and repair protein RecF</fullName>
    </recommendedName>
</protein>
<evidence type="ECO:0000313" key="13">
    <source>
        <dbReference type="Proteomes" id="UP000649604"/>
    </source>
</evidence>
<feature type="binding site" evidence="9">
    <location>
        <begin position="30"/>
        <end position="37"/>
    </location>
    <ligand>
        <name>ATP</name>
        <dbReference type="ChEBI" id="CHEBI:30616"/>
    </ligand>
</feature>
<evidence type="ECO:0000256" key="8">
    <source>
        <dbReference type="ARBA" id="ARBA00023125"/>
    </source>
</evidence>
<comment type="similarity">
    <text evidence="2 9 10">Belongs to the RecF family.</text>
</comment>
<dbReference type="EMBL" id="WJJP01000535">
    <property type="protein sequence ID" value="MBD3326192.1"/>
    <property type="molecule type" value="Genomic_DNA"/>
</dbReference>
<dbReference type="AlphaFoldDB" id="A0A9D5JXM2"/>
<dbReference type="InterPro" id="IPR003395">
    <property type="entry name" value="RecF/RecN/SMC_N"/>
</dbReference>
<evidence type="ECO:0000256" key="4">
    <source>
        <dbReference type="ARBA" id="ARBA00022490"/>
    </source>
</evidence>
<dbReference type="InterPro" id="IPR027417">
    <property type="entry name" value="P-loop_NTPase"/>
</dbReference>
<comment type="caution">
    <text evidence="12">The sequence shown here is derived from an EMBL/GenBank/DDBJ whole genome shotgun (WGS) entry which is preliminary data.</text>
</comment>
<gene>
    <name evidence="9 12" type="primary">recF</name>
    <name evidence="12" type="ORF">GF339_16515</name>
</gene>
<dbReference type="SUPFAM" id="SSF52540">
    <property type="entry name" value="P-loop containing nucleoside triphosphate hydrolases"/>
    <property type="match status" value="1"/>
</dbReference>